<evidence type="ECO:0000313" key="3">
    <source>
        <dbReference type="EMBL" id="KAK4503624.1"/>
    </source>
</evidence>
<feature type="compositionally biased region" description="Low complexity" evidence="2">
    <location>
        <begin position="92"/>
        <end position="105"/>
    </location>
</feature>
<feature type="compositionally biased region" description="Polar residues" evidence="2">
    <location>
        <begin position="691"/>
        <end position="705"/>
    </location>
</feature>
<feature type="region of interest" description="Disordered" evidence="2">
    <location>
        <begin position="565"/>
        <end position="628"/>
    </location>
</feature>
<proteinExistence type="predicted"/>
<feature type="compositionally biased region" description="Polar residues" evidence="2">
    <location>
        <begin position="730"/>
        <end position="740"/>
    </location>
</feature>
<comment type="caution">
    <text evidence="3">The sequence shown here is derived from an EMBL/GenBank/DDBJ whole genome shotgun (WGS) entry which is preliminary data.</text>
</comment>
<sequence>MAIPLNTDSVPAYVVYRDTPAGEPFDPTSPLLFFPPKGSDELFDALRIAFPNVKTHSERMRDAMIQYLLQERQDEQLASPAATMDTMPTTAWPSMSSDSNSTWSSPELLNFPTPEASFSNSPQLAPQLSRQTSTATSSRASPTGPSIDQMTNVFCLSASSQPKQRIRRKMTDAEKAEYRKRRIVKACDKCAKRKRKCPHNQAEMAQVPNKSNNRAAKPSSKSTTPTNDSHSQKVALDSATNFDELAKAFDPNEFIDFNDFSMFEESYAEVDMNDMINWNQNELFTPDVSPLQRDWSYGSQANDFTLLAPRASHQVELHDMSFIPGQTHGDTLYDHNHDSRGEQQPFDNLQTFAHFEDVHALAKAGGLDRQGSNEHAQHLRNSGGTNGGGTNGSGNQMLWEHLRTGQPEPQPEKPVPTHTAHVHAAESVGLHSLDEPIARPLETGQRTLPQTVLRLTSTAKAATSLLRLLENRSQECSSVTVDRIVHALRDRDLLTDAHLQQHRTRSTSTMPAHLQRSVFQASVLGNAKIPATTQTEEASLARSQLVREKSGSRRLVLSLLGESATPLTSTSGSVSCGSRKSPAAASQGWPQDLLRQQTSAEQGAVQTGARSSLPQRPQPTLGEGIPADASAASDLYMARRRISPRLNRWTDVNTSTSVNAGIPGTDQLCINATSIAAARMQPRSQNAAFGQEQLNTDVRPTRSTPTPQPNGGAYLQAGEENATPVHTRPRNPTASGFSGDTDQHHGAGSTGLATVSRVVSSLAQAVASGLQAHEERLSCHNAYRDHHGRAAFAILSWIAVLGAFTMAMAAVGISPSVALLALVFPLSAKEELDATTSRQQKPVRCSKKNSSWLSTYATMQLASTKSSSRGRGNEKETQPFSAWLNGLMFPERNAVSQFTIGA</sequence>
<feature type="compositionally biased region" description="Polar residues" evidence="2">
    <location>
        <begin position="116"/>
        <end position="128"/>
    </location>
</feature>
<dbReference type="Proteomes" id="UP001305779">
    <property type="component" value="Unassembled WGS sequence"/>
</dbReference>
<feature type="compositionally biased region" description="Polar residues" evidence="2">
    <location>
        <begin position="565"/>
        <end position="578"/>
    </location>
</feature>
<gene>
    <name evidence="3" type="ORF">PRZ48_004539</name>
</gene>
<protein>
    <submittedName>
        <fullName evidence="3">Uncharacterized protein</fullName>
    </submittedName>
</protein>
<dbReference type="EMBL" id="JAXOVC010000003">
    <property type="protein sequence ID" value="KAK4503624.1"/>
    <property type="molecule type" value="Genomic_DNA"/>
</dbReference>
<evidence type="ECO:0000313" key="4">
    <source>
        <dbReference type="Proteomes" id="UP001305779"/>
    </source>
</evidence>
<name>A0ABR0EQG9_ZASCE</name>
<feature type="region of interest" description="Disordered" evidence="2">
    <location>
        <begin position="691"/>
        <end position="750"/>
    </location>
</feature>
<dbReference type="CDD" id="cd00067">
    <property type="entry name" value="GAL4"/>
    <property type="match status" value="1"/>
</dbReference>
<feature type="compositionally biased region" description="Polar residues" evidence="2">
    <location>
        <begin position="594"/>
        <end position="615"/>
    </location>
</feature>
<accession>A0ABR0EQG9</accession>
<keyword evidence="1" id="KW-0539">Nucleus</keyword>
<feature type="region of interest" description="Disordered" evidence="2">
    <location>
        <begin position="368"/>
        <end position="397"/>
    </location>
</feature>
<evidence type="ECO:0000256" key="1">
    <source>
        <dbReference type="ARBA" id="ARBA00023242"/>
    </source>
</evidence>
<feature type="region of interest" description="Disordered" evidence="2">
    <location>
        <begin position="195"/>
        <end position="233"/>
    </location>
</feature>
<feature type="region of interest" description="Disordered" evidence="2">
    <location>
        <begin position="92"/>
        <end position="149"/>
    </location>
</feature>
<dbReference type="InterPro" id="IPR001138">
    <property type="entry name" value="Zn2Cys6_DnaBD"/>
</dbReference>
<feature type="compositionally biased region" description="Low complexity" evidence="2">
    <location>
        <begin position="129"/>
        <end position="146"/>
    </location>
</feature>
<feature type="compositionally biased region" description="Polar residues" evidence="2">
    <location>
        <begin position="208"/>
        <end position="229"/>
    </location>
</feature>
<keyword evidence="4" id="KW-1185">Reference proteome</keyword>
<organism evidence="3 4">
    <name type="scientific">Zasmidium cellare</name>
    <name type="common">Wine cellar mold</name>
    <name type="synonym">Racodium cellare</name>
    <dbReference type="NCBI Taxonomy" id="395010"/>
    <lineage>
        <taxon>Eukaryota</taxon>
        <taxon>Fungi</taxon>
        <taxon>Dikarya</taxon>
        <taxon>Ascomycota</taxon>
        <taxon>Pezizomycotina</taxon>
        <taxon>Dothideomycetes</taxon>
        <taxon>Dothideomycetidae</taxon>
        <taxon>Mycosphaerellales</taxon>
        <taxon>Mycosphaerellaceae</taxon>
        <taxon>Zasmidium</taxon>
    </lineage>
</organism>
<evidence type="ECO:0000256" key="2">
    <source>
        <dbReference type="SAM" id="MobiDB-lite"/>
    </source>
</evidence>
<reference evidence="3 4" key="1">
    <citation type="journal article" date="2023" name="G3 (Bethesda)">
        <title>A chromosome-level genome assembly of Zasmidium syzygii isolated from banana leaves.</title>
        <authorList>
            <person name="van Westerhoven A.C."/>
            <person name="Mehrabi R."/>
            <person name="Talebi R."/>
            <person name="Steentjes M.B.F."/>
            <person name="Corcolon B."/>
            <person name="Chong P.A."/>
            <person name="Kema G.H.J."/>
            <person name="Seidl M.F."/>
        </authorList>
    </citation>
    <scope>NUCLEOTIDE SEQUENCE [LARGE SCALE GENOMIC DNA]</scope>
    <source>
        <strain evidence="3 4">P124</strain>
    </source>
</reference>